<sequence length="41" mass="4608">MAGEIMEVGILLVLGSLWLIGKAWDWIIKHKGWAFDGKTSH</sequence>
<proteinExistence type="predicted"/>
<protein>
    <submittedName>
        <fullName evidence="1">Uncharacterized protein</fullName>
    </submittedName>
</protein>
<gene>
    <name evidence="1" type="ORF">STRATTON_209</name>
</gene>
<organism evidence="1 2">
    <name type="scientific">Erwinia phage vB_EamM_Stratton</name>
    <dbReference type="NCBI Taxonomy" id="1883378"/>
    <lineage>
        <taxon>Viruses</taxon>
        <taxon>Duplodnaviria</taxon>
        <taxon>Heunggongvirae</taxon>
        <taxon>Uroviricota</taxon>
        <taxon>Caudoviricetes</taxon>
        <taxon>Chimalliviridae</taxon>
        <taxon>Erskinevirus</taxon>
        <taxon>Erskinevirus EaH2</taxon>
    </lineage>
</organism>
<accession>A0A1B2IHC6</accession>
<dbReference type="EMBL" id="KX397373">
    <property type="protein sequence ID" value="ANZ50634.1"/>
    <property type="molecule type" value="Genomic_DNA"/>
</dbReference>
<dbReference type="Proteomes" id="UP000221949">
    <property type="component" value="Segment"/>
</dbReference>
<name>A0A1B2IHC6_9CAUD</name>
<reference evidence="2" key="1">
    <citation type="submission" date="2016-06" db="EMBL/GenBank/DDBJ databases">
        <authorList>
            <person name="Berg J.A."/>
            <person name="Stratton M.L."/>
            <person name="Esplin I.D."/>
            <person name="Jensen G.L."/>
            <person name="Merrill B.D."/>
            <person name="Breakwell D.P."/>
            <person name="Hope S."/>
            <person name="Grose J.H."/>
        </authorList>
    </citation>
    <scope>NUCLEOTIDE SEQUENCE [LARGE SCALE GENOMIC DNA]</scope>
</reference>
<evidence type="ECO:0000313" key="2">
    <source>
        <dbReference type="Proteomes" id="UP000221949"/>
    </source>
</evidence>
<evidence type="ECO:0000313" key="1">
    <source>
        <dbReference type="EMBL" id="ANZ50634.1"/>
    </source>
</evidence>